<sequence>MDADDGTPDPFDLIDDIDEQVRDAEQTNHSPLRSPSTPGPVHRTVTPDQSDSGSKNDVLGPPPKPILSPTSSLSSLSPLWCTAVTSHSTQSQARTQTSPTPLQPKMSKFAPDTKYDEAMRKLDEQLDKTSDNESWLPATSSLDVKRESLPQFLPRARDDISPPPRGRRSKRFSLPPGTQVLELSSDSEPIYTENYADDAVDATYSPRPAGLPRGDGWVKKRGPRKARPSAI</sequence>
<dbReference type="OrthoDB" id="10597679at2759"/>
<keyword evidence="3" id="KW-1185">Reference proteome</keyword>
<evidence type="ECO:0000313" key="2">
    <source>
        <dbReference type="EMBL" id="GAW26875.1"/>
    </source>
</evidence>
<accession>A0A1S8AAA7</accession>
<evidence type="ECO:0000313" key="3">
    <source>
        <dbReference type="Proteomes" id="UP000054516"/>
    </source>
</evidence>
<feature type="compositionally biased region" description="Basic residues" evidence="1">
    <location>
        <begin position="219"/>
        <end position="231"/>
    </location>
</feature>
<gene>
    <name evidence="2" type="ORF">SAMD00023353_5300150</name>
</gene>
<dbReference type="EMBL" id="DF977498">
    <property type="protein sequence ID" value="GAW26875.1"/>
    <property type="molecule type" value="Genomic_DNA"/>
</dbReference>
<evidence type="ECO:0000256" key="1">
    <source>
        <dbReference type="SAM" id="MobiDB-lite"/>
    </source>
</evidence>
<feature type="compositionally biased region" description="Basic and acidic residues" evidence="1">
    <location>
        <begin position="111"/>
        <end position="131"/>
    </location>
</feature>
<feature type="compositionally biased region" description="Polar residues" evidence="1">
    <location>
        <begin position="46"/>
        <end position="55"/>
    </location>
</feature>
<dbReference type="STRING" id="77044.A0A1S8AAA7"/>
<proteinExistence type="predicted"/>
<dbReference type="AlphaFoldDB" id="A0A1S8AAA7"/>
<organism evidence="2">
    <name type="scientific">Rosellinia necatrix</name>
    <name type="common">White root-rot fungus</name>
    <dbReference type="NCBI Taxonomy" id="77044"/>
    <lineage>
        <taxon>Eukaryota</taxon>
        <taxon>Fungi</taxon>
        <taxon>Dikarya</taxon>
        <taxon>Ascomycota</taxon>
        <taxon>Pezizomycotina</taxon>
        <taxon>Sordariomycetes</taxon>
        <taxon>Xylariomycetidae</taxon>
        <taxon>Xylariales</taxon>
        <taxon>Xylariaceae</taxon>
        <taxon>Rosellinia</taxon>
    </lineage>
</organism>
<feature type="compositionally biased region" description="Low complexity" evidence="1">
    <location>
        <begin position="67"/>
        <end position="79"/>
    </location>
</feature>
<protein>
    <submittedName>
        <fullName evidence="2">Uncharacterized protein</fullName>
    </submittedName>
</protein>
<name>A0A1S8AAA7_ROSNE</name>
<feature type="region of interest" description="Disordered" evidence="1">
    <location>
        <begin position="1"/>
        <end position="231"/>
    </location>
</feature>
<feature type="compositionally biased region" description="Acidic residues" evidence="1">
    <location>
        <begin position="1"/>
        <end position="18"/>
    </location>
</feature>
<feature type="compositionally biased region" description="Polar residues" evidence="1">
    <location>
        <begin position="83"/>
        <end position="100"/>
    </location>
</feature>
<feature type="compositionally biased region" description="Polar residues" evidence="1">
    <location>
        <begin position="27"/>
        <end position="36"/>
    </location>
</feature>
<dbReference type="Proteomes" id="UP000054516">
    <property type="component" value="Unassembled WGS sequence"/>
</dbReference>
<reference evidence="2" key="1">
    <citation type="submission" date="2016-03" db="EMBL/GenBank/DDBJ databases">
        <title>Draft genome sequence of Rosellinia necatrix.</title>
        <authorList>
            <person name="Kanematsu S."/>
        </authorList>
    </citation>
    <scope>NUCLEOTIDE SEQUENCE [LARGE SCALE GENOMIC DNA]</scope>
    <source>
        <strain evidence="2">W97</strain>
    </source>
</reference>